<dbReference type="Proteomes" id="UP000313066">
    <property type="component" value="Unassembled WGS sequence"/>
</dbReference>
<dbReference type="RefSeq" id="WP_139579199.1">
    <property type="nucleotide sequence ID" value="NZ_VDMA02000022.1"/>
</dbReference>
<keyword evidence="1" id="KW-0805">Transcription regulation</keyword>
<dbReference type="GO" id="GO:0003700">
    <property type="term" value="F:DNA-binding transcription factor activity"/>
    <property type="evidence" value="ECO:0007669"/>
    <property type="project" value="TreeGrafter"/>
</dbReference>
<gene>
    <name evidence="5" type="ORF">FH610_033295</name>
</gene>
<evidence type="ECO:0000256" key="1">
    <source>
        <dbReference type="ARBA" id="ARBA00023015"/>
    </source>
</evidence>
<feature type="domain" description="HTH tetR-type" evidence="4">
    <location>
        <begin position="23"/>
        <end position="59"/>
    </location>
</feature>
<dbReference type="EMBL" id="VDMA02000022">
    <property type="protein sequence ID" value="KAB8180461.1"/>
    <property type="molecule type" value="Genomic_DNA"/>
</dbReference>
<dbReference type="Pfam" id="PF00440">
    <property type="entry name" value="TetR_N"/>
    <property type="match status" value="1"/>
</dbReference>
<name>A0A5N6BHC7_9ACTN</name>
<dbReference type="GO" id="GO:0000976">
    <property type="term" value="F:transcription cis-regulatory region binding"/>
    <property type="evidence" value="ECO:0007669"/>
    <property type="project" value="TreeGrafter"/>
</dbReference>
<evidence type="ECO:0000313" key="6">
    <source>
        <dbReference type="Proteomes" id="UP000313066"/>
    </source>
</evidence>
<evidence type="ECO:0000256" key="2">
    <source>
        <dbReference type="ARBA" id="ARBA00023125"/>
    </source>
</evidence>
<keyword evidence="3" id="KW-0804">Transcription</keyword>
<dbReference type="SUPFAM" id="SSF46689">
    <property type="entry name" value="Homeodomain-like"/>
    <property type="match status" value="1"/>
</dbReference>
<evidence type="ECO:0000259" key="4">
    <source>
        <dbReference type="Pfam" id="PF00440"/>
    </source>
</evidence>
<accession>A0A5N6BHC7</accession>
<reference evidence="5 6" key="1">
    <citation type="submission" date="2019-10" db="EMBL/GenBank/DDBJ databases">
        <title>Nonomuraea sp. nov., isolated from Phyllanthus amarus.</title>
        <authorList>
            <person name="Klykleung N."/>
            <person name="Tanasupawat S."/>
        </authorList>
    </citation>
    <scope>NUCLEOTIDE SEQUENCE [LARGE SCALE GENOMIC DNA]</scope>
    <source>
        <strain evidence="5 6">CR1-09</strain>
    </source>
</reference>
<proteinExistence type="predicted"/>
<evidence type="ECO:0000313" key="5">
    <source>
        <dbReference type="EMBL" id="KAB8180461.1"/>
    </source>
</evidence>
<dbReference type="InterPro" id="IPR050109">
    <property type="entry name" value="HTH-type_TetR-like_transc_reg"/>
</dbReference>
<dbReference type="PANTHER" id="PTHR30055">
    <property type="entry name" value="HTH-TYPE TRANSCRIPTIONAL REGULATOR RUTR"/>
    <property type="match status" value="1"/>
</dbReference>
<dbReference type="InterPro" id="IPR001647">
    <property type="entry name" value="HTH_TetR"/>
</dbReference>
<dbReference type="AlphaFoldDB" id="A0A5N6BHC7"/>
<keyword evidence="2" id="KW-0238">DNA-binding</keyword>
<sequence length="186" mass="20639">MGRPPDPARREATLARATDYVLAHGLAGLSLRPLAAALDTSPRMLLYDFGSKQELVSAVLAEARRRGATRLAENLPPEAGSPEERLRGIWAWISAPERAPYVRLIFEVHADGLAHPEKYPDQAKAITNWFDTLGATFRDIATTPDDTVTPTLVMAVIRGLLFDLTTTGDRHRTDRALDRFCELLRH</sequence>
<comment type="caution">
    <text evidence="5">The sequence shown here is derived from an EMBL/GenBank/DDBJ whole genome shotgun (WGS) entry which is preliminary data.</text>
</comment>
<protein>
    <submittedName>
        <fullName evidence="5">TetR family transcriptional regulator</fullName>
    </submittedName>
</protein>
<dbReference type="InterPro" id="IPR009057">
    <property type="entry name" value="Homeodomain-like_sf"/>
</dbReference>
<evidence type="ECO:0000256" key="3">
    <source>
        <dbReference type="ARBA" id="ARBA00023163"/>
    </source>
</evidence>
<organism evidence="5 6">
    <name type="scientific">Microbispora catharanthi</name>
    <dbReference type="NCBI Taxonomy" id="1712871"/>
    <lineage>
        <taxon>Bacteria</taxon>
        <taxon>Bacillati</taxon>
        <taxon>Actinomycetota</taxon>
        <taxon>Actinomycetes</taxon>
        <taxon>Streptosporangiales</taxon>
        <taxon>Streptosporangiaceae</taxon>
        <taxon>Microbispora</taxon>
    </lineage>
</organism>
<dbReference type="PANTHER" id="PTHR30055:SF234">
    <property type="entry name" value="HTH-TYPE TRANSCRIPTIONAL REGULATOR BETI"/>
    <property type="match status" value="1"/>
</dbReference>
<dbReference type="Gene3D" id="1.10.357.10">
    <property type="entry name" value="Tetracycline Repressor, domain 2"/>
    <property type="match status" value="1"/>
</dbReference>
<keyword evidence="6" id="KW-1185">Reference proteome</keyword>